<name>A0A923T737_9BACT</name>
<evidence type="ECO:0000313" key="2">
    <source>
        <dbReference type="Proteomes" id="UP000650081"/>
    </source>
</evidence>
<dbReference type="Gene3D" id="2.130.10.10">
    <property type="entry name" value="YVTN repeat-like/Quinoprotein amine dehydrogenase"/>
    <property type="match status" value="1"/>
</dbReference>
<dbReference type="AlphaFoldDB" id="A0A923T737"/>
<dbReference type="InterPro" id="IPR015943">
    <property type="entry name" value="WD40/YVTN_repeat-like_dom_sf"/>
</dbReference>
<dbReference type="InterPro" id="IPR029058">
    <property type="entry name" value="AB_hydrolase_fold"/>
</dbReference>
<dbReference type="InterPro" id="IPR036278">
    <property type="entry name" value="Sialidase_sf"/>
</dbReference>
<accession>A0A923T737</accession>
<dbReference type="EMBL" id="JACSIT010000058">
    <property type="protein sequence ID" value="MBC6993206.1"/>
    <property type="molecule type" value="Genomic_DNA"/>
</dbReference>
<dbReference type="SUPFAM" id="SSF110296">
    <property type="entry name" value="Oligoxyloglucan reducing end-specific cellobiohydrolase"/>
    <property type="match status" value="1"/>
</dbReference>
<reference evidence="1" key="1">
    <citation type="submission" date="2020-08" db="EMBL/GenBank/DDBJ databases">
        <title>Lewinella bacteria from marine environments.</title>
        <authorList>
            <person name="Zhong Y."/>
        </authorList>
    </citation>
    <scope>NUCLEOTIDE SEQUENCE</scope>
    <source>
        <strain evidence="1">KCTC 42187</strain>
    </source>
</reference>
<gene>
    <name evidence="1" type="ORF">H9S92_03465</name>
</gene>
<sequence length="1061" mass="120324">MKHIKFYMKHYLLLSLIYFGFLSKILGQNCIDKRHPLYIEPLSYEGFRENRQCDKVDFMKFKDGSNPLCVLGMKSSFNNKGLGLLCGYKVVKASGEVDVLYGNKLIYSFVMYKSTDGYQWDTIKSNQISKIFTDTIGEYNFQIDKSPISLSTDGNYFYLASEKFSVTDDGKIRYYRSNDLKQWELIVERVEGVSRISGFEFINNGTASMICRHGFPSMRVSLFSKSGSTWKEVLELSTPTYGGNLGSYIQAYIGREIYHHKANGFLFQNREKPYYLYNNSSQNKDYLVFSLTNEPSQDSRVKSGQFNWWTLPKVIYRATNNSNIIFAQFSEGIYRSTDGGLTFKKIWFGGGYPDLYPICSDGTLFLKTSPSNSIYKSIDGGDTWEGVAYMGRLGGDTKVDFLPDGTFLLSTYTGVWRFKEKCKPSENIPSPVVFGTTVITHGYQLWFGSNPTEKDEWVNTMANTILAKVNNRGCIWEHRNNVFEPLPDKCPDKKGENILMFDWKEESNNWEEGQSENAGDRLFSSLIMSSQSEGINLSGLHFIGHSRGTVVNTEAIERLLVLKKDEKYRDRISIDQVTNLDPHDWGMDLGMGVVGTDFDNHPNLDSIDYPKNRKPNNGVISWIGSGFNDTYYQVVDPIYPYGRPVKGTFNVDWSQKAPGHSEIHEYFLKSIKNEAIDQHGYKYSRIVNKTRPLKDSANYYCYLDDNCREQPEFSFFDPMVISGTNRIRGIFNGSFDRGTVGWNIVPDAFLFRSTRDLPPFLPFTDISSFASLAILTNNQTSTLTRERAYFPPDAKSFSFEYKAGKIRNGKLKVIINGKEVTMVDLSEGDSFNQVLVDISEFSDRVVSIRFEFIAERSDNLFYPQLLIDNISLSKKPYSKGLNQTQTSPVPKNKQLDIISSNISSNLNSSFDNQEAWTTANGDVLIVDGVALLRASQKGIPVKFSSGDFRVHANARDLKIRIAKNKIGKGEIQVFFKELDSGIVHELHSESVNNSALKTTNVLLNASKALEGDIDFTKIQPEYNEMKINVSKISGKAGKLEISFINKGSLKHGVYIDEISIE</sequence>
<evidence type="ECO:0000313" key="1">
    <source>
        <dbReference type="EMBL" id="MBC6993206.1"/>
    </source>
</evidence>
<keyword evidence="2" id="KW-1185">Reference proteome</keyword>
<dbReference type="RefSeq" id="WP_187465325.1">
    <property type="nucleotide sequence ID" value="NZ_JAUFQK010000035.1"/>
</dbReference>
<dbReference type="Proteomes" id="UP000650081">
    <property type="component" value="Unassembled WGS sequence"/>
</dbReference>
<protein>
    <submittedName>
        <fullName evidence="1">Uncharacterized protein</fullName>
    </submittedName>
</protein>
<dbReference type="Gene3D" id="3.40.50.1820">
    <property type="entry name" value="alpha/beta hydrolase"/>
    <property type="match status" value="1"/>
</dbReference>
<proteinExistence type="predicted"/>
<organism evidence="1 2">
    <name type="scientific">Neolewinella lacunae</name>
    <dbReference type="NCBI Taxonomy" id="1517758"/>
    <lineage>
        <taxon>Bacteria</taxon>
        <taxon>Pseudomonadati</taxon>
        <taxon>Bacteroidota</taxon>
        <taxon>Saprospiria</taxon>
        <taxon>Saprospirales</taxon>
        <taxon>Lewinellaceae</taxon>
        <taxon>Neolewinella</taxon>
    </lineage>
</organism>
<comment type="caution">
    <text evidence="1">The sequence shown here is derived from an EMBL/GenBank/DDBJ whole genome shotgun (WGS) entry which is preliminary data.</text>
</comment>
<dbReference type="SUPFAM" id="SSF50939">
    <property type="entry name" value="Sialidases"/>
    <property type="match status" value="1"/>
</dbReference>